<feature type="transmembrane region" description="Helical" evidence="9">
    <location>
        <begin position="192"/>
        <end position="211"/>
    </location>
</feature>
<dbReference type="InterPro" id="IPR013525">
    <property type="entry name" value="ABC2_TM"/>
</dbReference>
<evidence type="ECO:0000256" key="4">
    <source>
        <dbReference type="ARBA" id="ARBA00022475"/>
    </source>
</evidence>
<dbReference type="InterPro" id="IPR047817">
    <property type="entry name" value="ABC2_TM_bact-type"/>
</dbReference>
<reference evidence="11 12" key="1">
    <citation type="submission" date="2023-07" db="EMBL/GenBank/DDBJ databases">
        <title>Novel species of Thermanaerothrix with wide hydrolytic capabilities.</title>
        <authorList>
            <person name="Zayulina K.S."/>
            <person name="Podosokorskaya O.A."/>
            <person name="Elcheninov A.G."/>
        </authorList>
    </citation>
    <scope>NUCLEOTIDE SEQUENCE [LARGE SCALE GENOMIC DNA]</scope>
    <source>
        <strain evidence="11 12">4228-RoL</strain>
    </source>
</reference>
<evidence type="ECO:0000256" key="1">
    <source>
        <dbReference type="ARBA" id="ARBA00004429"/>
    </source>
</evidence>
<dbReference type="EMBL" id="JAUHMF010000002">
    <property type="protein sequence ID" value="MDT8899075.1"/>
    <property type="molecule type" value="Genomic_DNA"/>
</dbReference>
<comment type="subcellular location">
    <subcellularLocation>
        <location evidence="1">Cell inner membrane</location>
        <topology evidence="1">Multi-pass membrane protein</topology>
    </subcellularLocation>
    <subcellularLocation>
        <location evidence="9">Cell membrane</location>
        <topology evidence="9">Multi-pass membrane protein</topology>
    </subcellularLocation>
</comment>
<evidence type="ECO:0000256" key="5">
    <source>
        <dbReference type="ARBA" id="ARBA00022519"/>
    </source>
</evidence>
<name>A0ABU3NQG8_9CHLR</name>
<sequence length="279" mass="31604">MALREQTAVTIIRPSRGWAALDLRDLWLYRELIYFLTWRDLKVRYKQTLLGAAWAILQPFLTMVVFTIFFGNFAKVSSEGFPYPVFSYAALLPWGLFSKALNDASRSLVGNSHMITKIYFPRLILPLSSVLSGVVDFGIAFLFLLGMMAFYGLYPTWGILLLPLLLLLALVTALGVGLWLSALNVLYRDVGYALPFLTQLWMFVSPIIYSINTVPEQWRLVYALNPMTGVVQGFRWALLGSQTDQLGLILAISSATAIVMLISGLFYFRRMERLFADRV</sequence>
<evidence type="ECO:0000256" key="9">
    <source>
        <dbReference type="RuleBase" id="RU361157"/>
    </source>
</evidence>
<evidence type="ECO:0000256" key="7">
    <source>
        <dbReference type="ARBA" id="ARBA00022989"/>
    </source>
</evidence>
<gene>
    <name evidence="11" type="ORF">QYE77_12450</name>
</gene>
<evidence type="ECO:0000256" key="6">
    <source>
        <dbReference type="ARBA" id="ARBA00022692"/>
    </source>
</evidence>
<keyword evidence="6 9" id="KW-0812">Transmembrane</keyword>
<dbReference type="PANTHER" id="PTHR30413:SF8">
    <property type="entry name" value="TRANSPORT PERMEASE PROTEIN"/>
    <property type="match status" value="1"/>
</dbReference>
<keyword evidence="8 9" id="KW-0472">Membrane</keyword>
<dbReference type="PROSITE" id="PS51012">
    <property type="entry name" value="ABC_TM2"/>
    <property type="match status" value="1"/>
</dbReference>
<proteinExistence type="inferred from homology"/>
<dbReference type="Pfam" id="PF01061">
    <property type="entry name" value="ABC2_membrane"/>
    <property type="match status" value="1"/>
</dbReference>
<feature type="transmembrane region" description="Helical" evidence="9">
    <location>
        <begin position="123"/>
        <end position="151"/>
    </location>
</feature>
<evidence type="ECO:0000313" key="11">
    <source>
        <dbReference type="EMBL" id="MDT8899075.1"/>
    </source>
</evidence>
<feature type="transmembrane region" description="Helical" evidence="9">
    <location>
        <begin position="85"/>
        <end position="102"/>
    </location>
</feature>
<comment type="similarity">
    <text evidence="2 9">Belongs to the ABC-2 integral membrane protein family.</text>
</comment>
<keyword evidence="12" id="KW-1185">Reference proteome</keyword>
<keyword evidence="7 9" id="KW-1133">Transmembrane helix</keyword>
<keyword evidence="5" id="KW-0997">Cell inner membrane</keyword>
<dbReference type="RefSeq" id="WP_315625757.1">
    <property type="nucleotide sequence ID" value="NZ_JAUHMF010000002.1"/>
</dbReference>
<evidence type="ECO:0000256" key="2">
    <source>
        <dbReference type="ARBA" id="ARBA00007783"/>
    </source>
</evidence>
<feature type="domain" description="ABC transmembrane type-2" evidence="10">
    <location>
        <begin position="50"/>
        <end position="271"/>
    </location>
</feature>
<evidence type="ECO:0000259" key="10">
    <source>
        <dbReference type="PROSITE" id="PS51012"/>
    </source>
</evidence>
<feature type="transmembrane region" description="Helical" evidence="9">
    <location>
        <begin position="157"/>
        <end position="180"/>
    </location>
</feature>
<feature type="transmembrane region" description="Helical" evidence="9">
    <location>
        <begin position="49"/>
        <end position="73"/>
    </location>
</feature>
<dbReference type="Proteomes" id="UP001254165">
    <property type="component" value="Unassembled WGS sequence"/>
</dbReference>
<accession>A0ABU3NQG8</accession>
<protein>
    <recommendedName>
        <fullName evidence="9">Transport permease protein</fullName>
    </recommendedName>
</protein>
<organism evidence="11 12">
    <name type="scientific">Thermanaerothrix solaris</name>
    <dbReference type="NCBI Taxonomy" id="3058434"/>
    <lineage>
        <taxon>Bacteria</taxon>
        <taxon>Bacillati</taxon>
        <taxon>Chloroflexota</taxon>
        <taxon>Anaerolineae</taxon>
        <taxon>Anaerolineales</taxon>
        <taxon>Anaerolineaceae</taxon>
        <taxon>Thermanaerothrix</taxon>
    </lineage>
</organism>
<keyword evidence="3 9" id="KW-0813">Transport</keyword>
<comment type="caution">
    <text evidence="11">The sequence shown here is derived from an EMBL/GenBank/DDBJ whole genome shotgun (WGS) entry which is preliminary data.</text>
</comment>
<feature type="transmembrane region" description="Helical" evidence="9">
    <location>
        <begin position="246"/>
        <end position="268"/>
    </location>
</feature>
<evidence type="ECO:0000313" key="12">
    <source>
        <dbReference type="Proteomes" id="UP001254165"/>
    </source>
</evidence>
<dbReference type="PANTHER" id="PTHR30413">
    <property type="entry name" value="INNER MEMBRANE TRANSPORT PERMEASE"/>
    <property type="match status" value="1"/>
</dbReference>
<evidence type="ECO:0000256" key="3">
    <source>
        <dbReference type="ARBA" id="ARBA00022448"/>
    </source>
</evidence>
<evidence type="ECO:0000256" key="8">
    <source>
        <dbReference type="ARBA" id="ARBA00023136"/>
    </source>
</evidence>
<keyword evidence="4 9" id="KW-1003">Cell membrane</keyword>